<accession>A0A369VUB4</accession>
<gene>
    <name evidence="1" type="ORF">DVW87_12355</name>
</gene>
<comment type="caution">
    <text evidence="1">The sequence shown here is derived from an EMBL/GenBank/DDBJ whole genome shotgun (WGS) entry which is preliminary data.</text>
</comment>
<dbReference type="EMBL" id="QQNB01000002">
    <property type="protein sequence ID" value="RDE05966.1"/>
    <property type="molecule type" value="Genomic_DNA"/>
</dbReference>
<evidence type="ECO:0000313" key="2">
    <source>
        <dbReference type="Proteomes" id="UP000253918"/>
    </source>
</evidence>
<dbReference type="Proteomes" id="UP000253918">
    <property type="component" value="Unassembled WGS sequence"/>
</dbReference>
<sequence length="81" mass="9046">MGVLVPAKVDFEPSNSCGESLALLNLGCMFAANGFENCCLGIYLLTQELDSGFNLRCDIVDRFQLRRFQLCDALVYFGDKR</sequence>
<protein>
    <submittedName>
        <fullName evidence="1">Uncharacterized protein</fullName>
    </submittedName>
</protein>
<evidence type="ECO:0000313" key="1">
    <source>
        <dbReference type="EMBL" id="RDE05966.1"/>
    </source>
</evidence>
<name>A0A369VUB4_9SPHN</name>
<keyword evidence="2" id="KW-1185">Reference proteome</keyword>
<reference evidence="1 2" key="1">
    <citation type="submission" date="2018-07" db="EMBL/GenBank/DDBJ databases">
        <title>a novel species of Sphingomonas isolated from the rhizosphere soil of Araceae plant.</title>
        <authorList>
            <person name="Zhiyong W."/>
            <person name="Qinglan Z."/>
            <person name="Zhiwei F."/>
            <person name="Ding X."/>
            <person name="Gejiao W."/>
            <person name="Shixue Z."/>
        </authorList>
    </citation>
    <scope>NUCLEOTIDE SEQUENCE [LARGE SCALE GENOMIC DNA]</scope>
    <source>
        <strain evidence="1 2">WZY 27</strain>
    </source>
</reference>
<proteinExistence type="predicted"/>
<dbReference type="AlphaFoldDB" id="A0A369VUB4"/>
<organism evidence="1 2">
    <name type="scientific">Sphingomonas aracearum</name>
    <dbReference type="NCBI Taxonomy" id="2283317"/>
    <lineage>
        <taxon>Bacteria</taxon>
        <taxon>Pseudomonadati</taxon>
        <taxon>Pseudomonadota</taxon>
        <taxon>Alphaproteobacteria</taxon>
        <taxon>Sphingomonadales</taxon>
        <taxon>Sphingomonadaceae</taxon>
        <taxon>Sphingomonas</taxon>
    </lineage>
</organism>